<sequence>MMDYDDSDDEVKIPTVTIAFEYKEDEETFNFYIRRVSNAPYTPSITTKQSRMVMYVVKGLNRKTWIGTKREISWEEVLSHSPMAYRTLAVPRCITTIFNEFFSCQLSKQIFHNTFMKLLFCDVAKDEHEVVITECDYWIDTNPIERFREFELPMRIRTPDLGELEVSITYLPTAQRLVISNCRATNLQIDPNSEEIHVRAILFVSGRFEELHKSEHRRRQDETPTGLSFAKKMVFDILRVDIFQAMLVCQVVQAVNGRKRVIGQCEIRNGESQWYRMLNAVRTPISETYRLRPAV</sequence>
<dbReference type="GO" id="GO:0030276">
    <property type="term" value="F:clathrin binding"/>
    <property type="evidence" value="ECO:0007669"/>
    <property type="project" value="TreeGrafter"/>
</dbReference>
<evidence type="ECO:0000313" key="2">
    <source>
        <dbReference type="Proteomes" id="UP001196413"/>
    </source>
</evidence>
<dbReference type="GO" id="GO:0005509">
    <property type="term" value="F:calcium ion binding"/>
    <property type="evidence" value="ECO:0007669"/>
    <property type="project" value="TreeGrafter"/>
</dbReference>
<dbReference type="Gene3D" id="2.60.40.150">
    <property type="entry name" value="C2 domain"/>
    <property type="match status" value="1"/>
</dbReference>
<dbReference type="EMBL" id="JAHQIW010007120">
    <property type="protein sequence ID" value="KAJ1372282.1"/>
    <property type="molecule type" value="Genomic_DNA"/>
</dbReference>
<proteinExistence type="predicted"/>
<dbReference type="GO" id="GO:0070382">
    <property type="term" value="C:exocytic vesicle"/>
    <property type="evidence" value="ECO:0007669"/>
    <property type="project" value="TreeGrafter"/>
</dbReference>
<dbReference type="GO" id="GO:0001786">
    <property type="term" value="F:phosphatidylserine binding"/>
    <property type="evidence" value="ECO:0007669"/>
    <property type="project" value="TreeGrafter"/>
</dbReference>
<evidence type="ECO:0000313" key="1">
    <source>
        <dbReference type="EMBL" id="KAJ1372282.1"/>
    </source>
</evidence>
<dbReference type="SUPFAM" id="SSF49562">
    <property type="entry name" value="C2 domain (Calcium/lipid-binding domain, CaLB)"/>
    <property type="match status" value="1"/>
</dbReference>
<dbReference type="PANTHER" id="PTHR10024:SF364">
    <property type="entry name" value="C2 DOMAIN-CONTAINING PROTEIN"/>
    <property type="match status" value="1"/>
</dbReference>
<gene>
    <name evidence="1" type="ORF">KIN20_034391</name>
</gene>
<name>A0AAD5R9K5_PARTN</name>
<dbReference type="GO" id="GO:0030424">
    <property type="term" value="C:axon"/>
    <property type="evidence" value="ECO:0007669"/>
    <property type="project" value="TreeGrafter"/>
</dbReference>
<dbReference type="AlphaFoldDB" id="A0AAD5R9K5"/>
<keyword evidence="2" id="KW-1185">Reference proteome</keyword>
<dbReference type="GO" id="GO:0005544">
    <property type="term" value="F:calcium-dependent phospholipid binding"/>
    <property type="evidence" value="ECO:0007669"/>
    <property type="project" value="TreeGrafter"/>
</dbReference>
<reference evidence="1" key="1">
    <citation type="submission" date="2021-06" db="EMBL/GenBank/DDBJ databases">
        <title>Parelaphostrongylus tenuis whole genome reference sequence.</title>
        <authorList>
            <person name="Garwood T.J."/>
            <person name="Larsen P.A."/>
            <person name="Fountain-Jones N.M."/>
            <person name="Garbe J.R."/>
            <person name="Macchietto M.G."/>
            <person name="Kania S.A."/>
            <person name="Gerhold R.W."/>
            <person name="Richards J.E."/>
            <person name="Wolf T.M."/>
        </authorList>
    </citation>
    <scope>NUCLEOTIDE SEQUENCE</scope>
    <source>
        <strain evidence="1">MNPRO001-30</strain>
        <tissue evidence="1">Meninges</tissue>
    </source>
</reference>
<comment type="caution">
    <text evidence="1">The sequence shown here is derived from an EMBL/GenBank/DDBJ whole genome shotgun (WGS) entry which is preliminary data.</text>
</comment>
<dbReference type="GO" id="GO:0048791">
    <property type="term" value="P:calcium ion-regulated exocytosis of neurotransmitter"/>
    <property type="evidence" value="ECO:0007669"/>
    <property type="project" value="TreeGrafter"/>
</dbReference>
<dbReference type="GO" id="GO:0000149">
    <property type="term" value="F:SNARE binding"/>
    <property type="evidence" value="ECO:0007669"/>
    <property type="project" value="TreeGrafter"/>
</dbReference>
<protein>
    <submittedName>
        <fullName evidence="1">Uncharacterized protein</fullName>
    </submittedName>
</protein>
<dbReference type="GO" id="GO:0005886">
    <property type="term" value="C:plasma membrane"/>
    <property type="evidence" value="ECO:0007669"/>
    <property type="project" value="TreeGrafter"/>
</dbReference>
<dbReference type="GO" id="GO:0098793">
    <property type="term" value="C:presynapse"/>
    <property type="evidence" value="ECO:0007669"/>
    <property type="project" value="GOC"/>
</dbReference>
<accession>A0AAD5R9K5</accession>
<dbReference type="GO" id="GO:0006906">
    <property type="term" value="P:vesicle fusion"/>
    <property type="evidence" value="ECO:0007669"/>
    <property type="project" value="TreeGrafter"/>
</dbReference>
<dbReference type="InterPro" id="IPR035892">
    <property type="entry name" value="C2_domain_sf"/>
</dbReference>
<dbReference type="PANTHER" id="PTHR10024">
    <property type="entry name" value="SYNAPTOTAGMIN"/>
    <property type="match status" value="1"/>
</dbReference>
<organism evidence="1 2">
    <name type="scientific">Parelaphostrongylus tenuis</name>
    <name type="common">Meningeal worm</name>
    <dbReference type="NCBI Taxonomy" id="148309"/>
    <lineage>
        <taxon>Eukaryota</taxon>
        <taxon>Metazoa</taxon>
        <taxon>Ecdysozoa</taxon>
        <taxon>Nematoda</taxon>
        <taxon>Chromadorea</taxon>
        <taxon>Rhabditida</taxon>
        <taxon>Rhabditina</taxon>
        <taxon>Rhabditomorpha</taxon>
        <taxon>Strongyloidea</taxon>
        <taxon>Metastrongylidae</taxon>
        <taxon>Parelaphostrongylus</taxon>
    </lineage>
</organism>
<dbReference type="Proteomes" id="UP001196413">
    <property type="component" value="Unassembled WGS sequence"/>
</dbReference>